<accession>A0A328VED1</accession>
<evidence type="ECO:0000313" key="2">
    <source>
        <dbReference type="Proteomes" id="UP000248706"/>
    </source>
</evidence>
<comment type="caution">
    <text evidence="1">The sequence shown here is derived from an EMBL/GenBank/DDBJ whole genome shotgun (WGS) entry which is preliminary data.</text>
</comment>
<dbReference type="AlphaFoldDB" id="A0A328VED1"/>
<dbReference type="EMBL" id="MCIF01000002">
    <property type="protein sequence ID" value="RAQ96036.1"/>
    <property type="molecule type" value="Genomic_DNA"/>
</dbReference>
<reference evidence="1 2" key="1">
    <citation type="submission" date="2016-08" db="EMBL/GenBank/DDBJ databases">
        <title>Analysis of Carbohydrate Active Enzymes in Thermogemmatispora T81 Reveals Carbohydrate Degradation Ability.</title>
        <authorList>
            <person name="Tomazini A."/>
            <person name="Lal S."/>
            <person name="Stott M."/>
            <person name="Henrissat B."/>
            <person name="Polikarpov I."/>
            <person name="Sparling R."/>
            <person name="Levin D.B."/>
        </authorList>
    </citation>
    <scope>NUCLEOTIDE SEQUENCE [LARGE SCALE GENOMIC DNA]</scope>
    <source>
        <strain evidence="1 2">T81</strain>
    </source>
</reference>
<keyword evidence="2" id="KW-1185">Reference proteome</keyword>
<dbReference type="Proteomes" id="UP000248706">
    <property type="component" value="Unassembled WGS sequence"/>
</dbReference>
<proteinExistence type="predicted"/>
<gene>
    <name evidence="1" type="ORF">A4R35_10865</name>
</gene>
<organism evidence="1 2">
    <name type="scientific">Thermogemmatispora tikiterensis</name>
    <dbReference type="NCBI Taxonomy" id="1825093"/>
    <lineage>
        <taxon>Bacteria</taxon>
        <taxon>Bacillati</taxon>
        <taxon>Chloroflexota</taxon>
        <taxon>Ktedonobacteria</taxon>
        <taxon>Thermogemmatisporales</taxon>
        <taxon>Thermogemmatisporaceae</taxon>
        <taxon>Thermogemmatispora</taxon>
    </lineage>
</organism>
<sequence>MINSLIITYTRLFASWQQERVKRIAPFPRSLHLTTLALTVPAENRALAMLTPLTTLLHYITCRGAEPDT</sequence>
<evidence type="ECO:0000313" key="1">
    <source>
        <dbReference type="EMBL" id="RAQ96036.1"/>
    </source>
</evidence>
<protein>
    <submittedName>
        <fullName evidence="1">Uncharacterized protein</fullName>
    </submittedName>
</protein>
<name>A0A328VED1_9CHLR</name>